<dbReference type="PANTHER" id="PTHR43507">
    <property type="entry name" value="NADH-UBIQUINONE OXIDOREDUCTASE CHAIN 4"/>
    <property type="match status" value="1"/>
</dbReference>
<dbReference type="GO" id="GO:0031966">
    <property type="term" value="C:mitochondrial membrane"/>
    <property type="evidence" value="ECO:0007669"/>
    <property type="project" value="UniProtKB-SubCell"/>
</dbReference>
<keyword evidence="6 17" id="KW-0813">Transport</keyword>
<evidence type="ECO:0000256" key="3">
    <source>
        <dbReference type="ARBA" id="ARBA00009025"/>
    </source>
</evidence>
<gene>
    <name evidence="20" type="primary">ND4</name>
</gene>
<keyword evidence="8 17" id="KW-0812">Transmembrane</keyword>
<evidence type="ECO:0000259" key="19">
    <source>
        <dbReference type="Pfam" id="PF01059"/>
    </source>
</evidence>
<feature type="transmembrane region" description="Helical" evidence="17">
    <location>
        <begin position="271"/>
        <end position="290"/>
    </location>
</feature>
<keyword evidence="12 17" id="KW-0520">NAD</keyword>
<feature type="transmembrane region" description="Helical" evidence="17">
    <location>
        <begin position="336"/>
        <end position="354"/>
    </location>
</feature>
<evidence type="ECO:0000256" key="7">
    <source>
        <dbReference type="ARBA" id="ARBA00022660"/>
    </source>
</evidence>
<organism evidence="20">
    <name type="scientific">Nanatka castenea</name>
    <dbReference type="NCBI Taxonomy" id="3004264"/>
    <lineage>
        <taxon>Eukaryota</taxon>
        <taxon>Metazoa</taxon>
        <taxon>Ecdysozoa</taxon>
        <taxon>Arthropoda</taxon>
        <taxon>Hexapoda</taxon>
        <taxon>Insecta</taxon>
        <taxon>Pterygota</taxon>
        <taxon>Neoptera</taxon>
        <taxon>Paraneoptera</taxon>
        <taxon>Hemiptera</taxon>
        <taxon>Auchenorrhyncha</taxon>
        <taxon>Membracoidea</taxon>
        <taxon>Cicadellidae</taxon>
        <taxon>Cicadellinae</taxon>
        <taxon>Cicadellini</taxon>
        <taxon>Nanatka</taxon>
    </lineage>
</organism>
<evidence type="ECO:0000256" key="5">
    <source>
        <dbReference type="ARBA" id="ARBA00021006"/>
    </source>
</evidence>
<dbReference type="GeneID" id="77651959"/>
<dbReference type="GO" id="GO:0008137">
    <property type="term" value="F:NADH dehydrogenase (ubiquinone) activity"/>
    <property type="evidence" value="ECO:0007669"/>
    <property type="project" value="UniProtKB-UniRule"/>
</dbReference>
<feature type="transmembrane region" description="Helical" evidence="17">
    <location>
        <begin position="142"/>
        <end position="162"/>
    </location>
</feature>
<sequence>MMKFILFMFFMIPMVFFKNMWYVSQFSILVLIFMFCFLNSNFFYCNISYYFASDYISYGLIILSLLISVLMIIASSKIYKFMNNYNMFIFMNFMLCFCLILVFSFSNMFLMYLFFEFSLIPLMILIFGWGYQPERLISGLYLFFYTLFASLPLLMVILYLYLNYNSMFFDINFEYSYSFLMHFCMIFAFMVKLPMFMFHFWLPKAHVEAPISGSMILAGLMLKIGGYGLIRFMFVYENIFIKYSYIWYSLSIVGSILVSLICLIQGDVKCLIAYSSVAHMGMCLMGLLTMTKLGLYGSYLMMLGHGFCSSGLFCLANISYERMLSRSFFLNKGLMLYMPSMCMIWFFFCSFNMGCPPSINFISEVFIMNSMFSYWNYSMYFILFISFFSACFSFYLFSFTQHGKFHYMYSCSDCMIREYLLMIIHLIPLIVVIMILSFFFS</sequence>
<dbReference type="Pfam" id="PF00361">
    <property type="entry name" value="Proton_antipo_M"/>
    <property type="match status" value="1"/>
</dbReference>
<feature type="transmembrane region" description="Helical" evidence="17">
    <location>
        <begin position="214"/>
        <end position="234"/>
    </location>
</feature>
<dbReference type="InterPro" id="IPR000260">
    <property type="entry name" value="NADH4_N"/>
</dbReference>
<keyword evidence="14 17" id="KW-0496">Mitochondrion</keyword>
<evidence type="ECO:0000256" key="12">
    <source>
        <dbReference type="ARBA" id="ARBA00023027"/>
    </source>
</evidence>
<dbReference type="PANTHER" id="PTHR43507:SF20">
    <property type="entry name" value="NADH-UBIQUINONE OXIDOREDUCTASE CHAIN 4"/>
    <property type="match status" value="1"/>
</dbReference>
<keyword evidence="15 17" id="KW-0472">Membrane</keyword>
<dbReference type="PRINTS" id="PR01437">
    <property type="entry name" value="NUOXDRDTASE4"/>
</dbReference>
<evidence type="ECO:0000256" key="9">
    <source>
        <dbReference type="ARBA" id="ARBA00022967"/>
    </source>
</evidence>
<feature type="transmembrane region" description="Helical" evidence="17">
    <location>
        <begin position="374"/>
        <end position="398"/>
    </location>
</feature>
<comment type="subcellular location">
    <subcellularLocation>
        <location evidence="2 17">Mitochondrion membrane</location>
        <topology evidence="2 17">Multi-pass membrane protein</topology>
    </subcellularLocation>
</comment>
<keyword evidence="7 17" id="KW-0679">Respiratory chain</keyword>
<evidence type="ECO:0000256" key="13">
    <source>
        <dbReference type="ARBA" id="ARBA00023075"/>
    </source>
</evidence>
<dbReference type="GO" id="GO:0003954">
    <property type="term" value="F:NADH dehydrogenase activity"/>
    <property type="evidence" value="ECO:0007669"/>
    <property type="project" value="TreeGrafter"/>
</dbReference>
<feature type="domain" description="NADH:ubiquinone oxidoreductase chain 4 N-terminal" evidence="19">
    <location>
        <begin position="1"/>
        <end position="101"/>
    </location>
</feature>
<reference evidence="20" key="1">
    <citation type="submission" date="2022-05" db="EMBL/GenBank/DDBJ databases">
        <authorList>
            <person name="Zhong L."/>
            <person name="Yang M."/>
        </authorList>
    </citation>
    <scope>NUCLEOTIDE SEQUENCE</scope>
</reference>
<dbReference type="GO" id="GO:0042773">
    <property type="term" value="P:ATP synthesis coupled electron transport"/>
    <property type="evidence" value="ECO:0007669"/>
    <property type="project" value="InterPro"/>
</dbReference>
<dbReference type="CTD" id="4538"/>
<comment type="catalytic activity">
    <reaction evidence="16 17">
        <text>a ubiquinone + NADH + 5 H(+)(in) = a ubiquinol + NAD(+) + 4 H(+)(out)</text>
        <dbReference type="Rhea" id="RHEA:29091"/>
        <dbReference type="Rhea" id="RHEA-COMP:9565"/>
        <dbReference type="Rhea" id="RHEA-COMP:9566"/>
        <dbReference type="ChEBI" id="CHEBI:15378"/>
        <dbReference type="ChEBI" id="CHEBI:16389"/>
        <dbReference type="ChEBI" id="CHEBI:17976"/>
        <dbReference type="ChEBI" id="CHEBI:57540"/>
        <dbReference type="ChEBI" id="CHEBI:57945"/>
        <dbReference type="EC" id="7.1.1.2"/>
    </reaction>
</comment>
<dbReference type="InterPro" id="IPR003918">
    <property type="entry name" value="NADH_UbQ_OxRdtase"/>
</dbReference>
<evidence type="ECO:0000256" key="15">
    <source>
        <dbReference type="ARBA" id="ARBA00023136"/>
    </source>
</evidence>
<feature type="transmembrane region" description="Helical" evidence="17">
    <location>
        <begin position="85"/>
        <end position="103"/>
    </location>
</feature>
<evidence type="ECO:0000256" key="2">
    <source>
        <dbReference type="ARBA" id="ARBA00004225"/>
    </source>
</evidence>
<evidence type="ECO:0000256" key="1">
    <source>
        <dbReference type="ARBA" id="ARBA00003257"/>
    </source>
</evidence>
<dbReference type="EC" id="7.1.1.2" evidence="4 17"/>
<dbReference type="InterPro" id="IPR001750">
    <property type="entry name" value="ND/Mrp_TM"/>
</dbReference>
<feature type="transmembrane region" description="Helical" evidence="17">
    <location>
        <begin position="177"/>
        <end position="202"/>
    </location>
</feature>
<dbReference type="GO" id="GO:0048039">
    <property type="term" value="F:ubiquinone binding"/>
    <property type="evidence" value="ECO:0007669"/>
    <property type="project" value="TreeGrafter"/>
</dbReference>
<comment type="function">
    <text evidence="17">Core subunit of the mitochondrial membrane respiratory chain NADH dehydrogenase (Complex I) which catalyzes electron transfer from NADH through the respiratory chain, using ubiquinone as an electron acceptor. Essential for the catalytic activity and assembly of complex I.</text>
</comment>
<evidence type="ECO:0000256" key="6">
    <source>
        <dbReference type="ARBA" id="ARBA00022448"/>
    </source>
</evidence>
<feature type="transmembrane region" description="Helical" evidence="17">
    <location>
        <begin position="55"/>
        <end position="73"/>
    </location>
</feature>
<evidence type="ECO:0000256" key="10">
    <source>
        <dbReference type="ARBA" id="ARBA00022982"/>
    </source>
</evidence>
<feature type="transmembrane region" description="Helical" evidence="17">
    <location>
        <begin position="296"/>
        <end position="315"/>
    </location>
</feature>
<evidence type="ECO:0000256" key="4">
    <source>
        <dbReference type="ARBA" id="ARBA00012944"/>
    </source>
</evidence>
<comment type="function">
    <text evidence="1">Core subunit of the mitochondrial membrane respiratory chain NADH dehydrogenase (Complex I) that is believed to belong to the minimal assembly required for catalysis. Complex I functions in the transfer of electrons from NADH to the respiratory chain. The immediate electron acceptor for the enzyme is believed to be ubiquinone.</text>
</comment>
<name>A0A9E9FWW7_9HEMI</name>
<dbReference type="Pfam" id="PF01059">
    <property type="entry name" value="Oxidored_q5_N"/>
    <property type="match status" value="1"/>
</dbReference>
<feature type="transmembrane region" description="Helical" evidence="17">
    <location>
        <begin position="109"/>
        <end position="130"/>
    </location>
</feature>
<evidence type="ECO:0000256" key="11">
    <source>
        <dbReference type="ARBA" id="ARBA00022989"/>
    </source>
</evidence>
<keyword evidence="9" id="KW-1278">Translocase</keyword>
<evidence type="ECO:0000259" key="18">
    <source>
        <dbReference type="Pfam" id="PF00361"/>
    </source>
</evidence>
<dbReference type="AlphaFoldDB" id="A0A9E9FWW7"/>
<proteinExistence type="inferred from homology"/>
<keyword evidence="11 17" id="KW-1133">Transmembrane helix</keyword>
<evidence type="ECO:0000256" key="17">
    <source>
        <dbReference type="RuleBase" id="RU003297"/>
    </source>
</evidence>
<dbReference type="EMBL" id="ON584003">
    <property type="protein sequence ID" value="WAP91653.1"/>
    <property type="molecule type" value="Genomic_DNA"/>
</dbReference>
<evidence type="ECO:0000256" key="8">
    <source>
        <dbReference type="ARBA" id="ARBA00022692"/>
    </source>
</evidence>
<geneLocation type="mitochondrion" evidence="20"/>
<accession>A0A9E9FWW7</accession>
<evidence type="ECO:0000256" key="16">
    <source>
        <dbReference type="ARBA" id="ARBA00049551"/>
    </source>
</evidence>
<feature type="domain" description="NADH:quinone oxidoreductase/Mrp antiporter transmembrane" evidence="18">
    <location>
        <begin position="107"/>
        <end position="393"/>
    </location>
</feature>
<comment type="similarity">
    <text evidence="3 17">Belongs to the complex I subunit 4 family.</text>
</comment>
<feature type="transmembrane region" description="Helical" evidence="17">
    <location>
        <begin position="246"/>
        <end position="264"/>
    </location>
</feature>
<evidence type="ECO:0000313" key="20">
    <source>
        <dbReference type="EMBL" id="WAP91653.1"/>
    </source>
</evidence>
<protein>
    <recommendedName>
        <fullName evidence="5 17">NADH-ubiquinone oxidoreductase chain 4</fullName>
        <ecNumber evidence="4 17">7.1.1.2</ecNumber>
    </recommendedName>
</protein>
<dbReference type="GO" id="GO:0015990">
    <property type="term" value="P:electron transport coupled proton transport"/>
    <property type="evidence" value="ECO:0007669"/>
    <property type="project" value="TreeGrafter"/>
</dbReference>
<dbReference type="RefSeq" id="YP_010610832.1">
    <property type="nucleotide sequence ID" value="NC_070000.1"/>
</dbReference>
<keyword evidence="10 17" id="KW-0249">Electron transport</keyword>
<keyword evidence="13 17" id="KW-0830">Ubiquinone</keyword>
<feature type="transmembrane region" description="Helical" evidence="17">
    <location>
        <begin position="419"/>
        <end position="440"/>
    </location>
</feature>
<evidence type="ECO:0000256" key="14">
    <source>
        <dbReference type="ARBA" id="ARBA00023128"/>
    </source>
</evidence>